<dbReference type="Pfam" id="PF01734">
    <property type="entry name" value="Patatin"/>
    <property type="match status" value="1"/>
</dbReference>
<dbReference type="PROSITE" id="PS50042">
    <property type="entry name" value="CNMP_BINDING_3"/>
    <property type="match status" value="1"/>
</dbReference>
<keyword evidence="3" id="KW-0812">Transmembrane</keyword>
<keyword evidence="6" id="KW-1133">Transmembrane helix</keyword>
<evidence type="ECO:0000259" key="12">
    <source>
        <dbReference type="PROSITE" id="PS51635"/>
    </source>
</evidence>
<keyword evidence="15" id="KW-1185">Reference proteome</keyword>
<feature type="active site" description="Proton acceptor" evidence="9">
    <location>
        <position position="465"/>
    </location>
</feature>
<dbReference type="InterPro" id="IPR056556">
    <property type="entry name" value="NTE1_P-loop_dom"/>
</dbReference>
<dbReference type="InterPro" id="IPR018490">
    <property type="entry name" value="cNMP-bd_dom_sf"/>
</dbReference>
<dbReference type="GO" id="GO:0016042">
    <property type="term" value="P:lipid catabolic process"/>
    <property type="evidence" value="ECO:0007669"/>
    <property type="project" value="UniProtKB-UniRule"/>
</dbReference>
<dbReference type="CDD" id="cd07205">
    <property type="entry name" value="Pat_PNPLA6_PNPLA7_NTE1_like"/>
    <property type="match status" value="1"/>
</dbReference>
<dbReference type="PATRIC" id="fig|540747.5.peg.3324"/>
<dbReference type="InterPro" id="IPR002641">
    <property type="entry name" value="PNPLA_dom"/>
</dbReference>
<feature type="active site" description="Nucleophile" evidence="9">
    <location>
        <position position="350"/>
    </location>
</feature>
<evidence type="ECO:0000256" key="5">
    <source>
        <dbReference type="ARBA" id="ARBA00022963"/>
    </source>
</evidence>
<dbReference type="SUPFAM" id="SSF51206">
    <property type="entry name" value="cAMP-binding domain-like"/>
    <property type="match status" value="1"/>
</dbReference>
<dbReference type="GO" id="GO:0004622">
    <property type="term" value="F:phosphatidylcholine lysophospholipase activity"/>
    <property type="evidence" value="ECO:0007669"/>
    <property type="project" value="UniProtKB-ARBA"/>
</dbReference>
<evidence type="ECO:0000256" key="2">
    <source>
        <dbReference type="ARBA" id="ARBA00006636"/>
    </source>
</evidence>
<dbReference type="InterPro" id="IPR000595">
    <property type="entry name" value="cNMP-bd_dom"/>
</dbReference>
<sequence length="628" mass="67345">MNKPHYTPDALRKRLSSVPFLAGLQDDVLDRLASVGTTQEVTRGDVLVAEGEAADTLFFVLQGRFTVTLGDTPIAELDAGEPVGEIAFFAGGARTATVTAARASTVLALTRSDYDAVAADKPALGEAIIRALAARVVAGNPARPHVELRAPRILAVLPVTGARLPEDFVAKLIRTAALSGGPVRVLSPEANEDASQMRSRISEAEATASTVVLLIPDTEAQPDWAEIASQSADSIALVAPLSAEPQPPAPLQTRLLRGLIRQNIHLVLLRDQASTPILGTAAWLAERPIGQHHHVALDATADFERLARFLTGTATGLVFCGGAAFGTAHLGMLKALNEHGYAFDMVGGSSMGSAMAGGYAMGLAPAEVMDIVDELFLKSGAMKRYTAPVWSVIDHQHFDRELRRVTRSLNAEDLPLPFFAVATSLTRNDITVLREGPLWRAIRASTAIPALFPPMVMPDGEVMIDGGLIDNAPLGPMRDLKPGPNLVMNITRAPDWRVRTPYETLPGRGGALRRMLLPGGKRVRFPGIFSVLSRTMVVNSERLMAHVEPRDDVILTMPPLPKMGFLDWTKGRALFDRSYKVMSEKLESHPASEEPRRGTGPDARLRAIAAELSSGAAHNTARAPRKTG</sequence>
<dbReference type="PROSITE" id="PS00888">
    <property type="entry name" value="CNMP_BINDING_1"/>
    <property type="match status" value="1"/>
</dbReference>
<keyword evidence="7 9" id="KW-0443">Lipid metabolism</keyword>
<reference evidence="14 16" key="2">
    <citation type="submission" date="2018-08" db="EMBL/GenBank/DDBJ databases">
        <title>Genetic Globetrotter - A new plasmid hitch-hiking vast phylogenetic and geographic distances.</title>
        <authorList>
            <person name="Vollmers J."/>
            <person name="Petersen J."/>
        </authorList>
    </citation>
    <scope>NUCLEOTIDE SEQUENCE [LARGE SCALE GENOMIC DNA]</scope>
    <source>
        <strain evidence="14 16">DSM 26383</strain>
    </source>
</reference>
<dbReference type="KEGG" id="rid:RIdsm_00800"/>
<dbReference type="InterPro" id="IPR018488">
    <property type="entry name" value="cNMP-bd_CS"/>
</dbReference>
<dbReference type="PANTHER" id="PTHR14226:SF29">
    <property type="entry name" value="NEUROPATHY TARGET ESTERASE SWS"/>
    <property type="match status" value="1"/>
</dbReference>
<accession>A0A0T5P2G7</accession>
<feature type="domain" description="Cyclic nucleotide-binding" evidence="11">
    <location>
        <begin position="20"/>
        <end position="117"/>
    </location>
</feature>
<dbReference type="InterPro" id="IPR050301">
    <property type="entry name" value="NTE"/>
</dbReference>
<evidence type="ECO:0000313" key="14">
    <source>
        <dbReference type="EMBL" id="QEW25016.1"/>
    </source>
</evidence>
<dbReference type="SMART" id="SM00100">
    <property type="entry name" value="cNMP"/>
    <property type="match status" value="1"/>
</dbReference>
<dbReference type="EMBL" id="CP031598">
    <property type="protein sequence ID" value="QEW25016.1"/>
    <property type="molecule type" value="Genomic_DNA"/>
</dbReference>
<reference evidence="13 15" key="1">
    <citation type="submission" date="2015-04" db="EMBL/GenBank/DDBJ databases">
        <title>The draft genome sequence of Roseovarius indicus B108T.</title>
        <authorList>
            <person name="Li G."/>
            <person name="Lai Q."/>
            <person name="Shao Z."/>
            <person name="Yan P."/>
        </authorList>
    </citation>
    <scope>NUCLEOTIDE SEQUENCE [LARGE SCALE GENOMIC DNA]</scope>
    <source>
        <strain evidence="13 15">B108</strain>
    </source>
</reference>
<dbReference type="PANTHER" id="PTHR14226">
    <property type="entry name" value="NEUROPATHY TARGET ESTERASE/SWISS CHEESE D.MELANOGASTER"/>
    <property type="match status" value="1"/>
</dbReference>
<dbReference type="Proteomes" id="UP000051401">
    <property type="component" value="Unassembled WGS sequence"/>
</dbReference>
<name>A0A0T5P2G7_9RHOB</name>
<dbReference type="STRING" id="540747.SAMN04488031_10998"/>
<feature type="compositionally biased region" description="Basic and acidic residues" evidence="10">
    <location>
        <begin position="585"/>
        <end position="605"/>
    </location>
</feature>
<keyword evidence="5 9" id="KW-0442">Lipid degradation</keyword>
<comment type="caution">
    <text evidence="9">Lacks conserved residue(s) required for the propagation of feature annotation.</text>
</comment>
<comment type="similarity">
    <text evidence="2">Belongs to the NTE family.</text>
</comment>
<protein>
    <submittedName>
        <fullName evidence="14">NTE family protein RssA</fullName>
    </submittedName>
</protein>
<feature type="short sequence motif" description="DGA/G" evidence="9">
    <location>
        <begin position="465"/>
        <end position="467"/>
    </location>
</feature>
<dbReference type="Proteomes" id="UP000325785">
    <property type="component" value="Chromosome"/>
</dbReference>
<keyword evidence="4 9" id="KW-0378">Hydrolase</keyword>
<dbReference type="Gene3D" id="2.60.120.10">
    <property type="entry name" value="Jelly Rolls"/>
    <property type="match status" value="1"/>
</dbReference>
<dbReference type="CDD" id="cd00038">
    <property type="entry name" value="CAP_ED"/>
    <property type="match status" value="1"/>
</dbReference>
<dbReference type="AlphaFoldDB" id="A0A0T5P2G7"/>
<keyword evidence="8" id="KW-0472">Membrane</keyword>
<dbReference type="RefSeq" id="WP_057820675.1">
    <property type="nucleotide sequence ID" value="NZ_CP031598.1"/>
</dbReference>
<feature type="domain" description="PNPLA" evidence="12">
    <location>
        <begin position="317"/>
        <end position="478"/>
    </location>
</feature>
<evidence type="ECO:0000313" key="13">
    <source>
        <dbReference type="EMBL" id="KRS15320.1"/>
    </source>
</evidence>
<feature type="region of interest" description="Disordered" evidence="10">
    <location>
        <begin position="585"/>
        <end position="628"/>
    </location>
</feature>
<evidence type="ECO:0000256" key="8">
    <source>
        <dbReference type="ARBA" id="ARBA00023136"/>
    </source>
</evidence>
<dbReference type="Pfam" id="PF00027">
    <property type="entry name" value="cNMP_binding"/>
    <property type="match status" value="1"/>
</dbReference>
<dbReference type="InterPro" id="IPR016035">
    <property type="entry name" value="Acyl_Trfase/lysoPLipase"/>
</dbReference>
<evidence type="ECO:0000256" key="10">
    <source>
        <dbReference type="SAM" id="MobiDB-lite"/>
    </source>
</evidence>
<dbReference type="GO" id="GO:0016020">
    <property type="term" value="C:membrane"/>
    <property type="evidence" value="ECO:0007669"/>
    <property type="project" value="UniProtKB-SubCell"/>
</dbReference>
<gene>
    <name evidence="14" type="primary">rssA</name>
    <name evidence="14" type="ORF">RIdsm_00800</name>
    <name evidence="13" type="ORF">XM52_24850</name>
</gene>
<feature type="short sequence motif" description="GXSXG" evidence="9">
    <location>
        <begin position="348"/>
        <end position="352"/>
    </location>
</feature>
<dbReference type="EMBL" id="LAXI01000024">
    <property type="protein sequence ID" value="KRS15320.1"/>
    <property type="molecule type" value="Genomic_DNA"/>
</dbReference>
<dbReference type="Pfam" id="PF24179">
    <property type="entry name" value="NTE_Ploop"/>
    <property type="match status" value="1"/>
</dbReference>
<dbReference type="Gene3D" id="3.40.1090.10">
    <property type="entry name" value="Cytosolic phospholipase A2 catalytic domain"/>
    <property type="match status" value="2"/>
</dbReference>
<evidence type="ECO:0000313" key="16">
    <source>
        <dbReference type="Proteomes" id="UP000325785"/>
    </source>
</evidence>
<evidence type="ECO:0000256" key="7">
    <source>
        <dbReference type="ARBA" id="ARBA00023098"/>
    </source>
</evidence>
<dbReference type="PROSITE" id="PS51635">
    <property type="entry name" value="PNPLA"/>
    <property type="match status" value="1"/>
</dbReference>
<evidence type="ECO:0000256" key="3">
    <source>
        <dbReference type="ARBA" id="ARBA00022692"/>
    </source>
</evidence>
<evidence type="ECO:0000256" key="4">
    <source>
        <dbReference type="ARBA" id="ARBA00022801"/>
    </source>
</evidence>
<evidence type="ECO:0000259" key="11">
    <source>
        <dbReference type="PROSITE" id="PS50042"/>
    </source>
</evidence>
<proteinExistence type="inferred from homology"/>
<evidence type="ECO:0000256" key="6">
    <source>
        <dbReference type="ARBA" id="ARBA00022989"/>
    </source>
</evidence>
<evidence type="ECO:0000313" key="15">
    <source>
        <dbReference type="Proteomes" id="UP000051401"/>
    </source>
</evidence>
<dbReference type="SUPFAM" id="SSF52151">
    <property type="entry name" value="FabD/lysophospholipase-like"/>
    <property type="match status" value="1"/>
</dbReference>
<evidence type="ECO:0000256" key="1">
    <source>
        <dbReference type="ARBA" id="ARBA00004370"/>
    </source>
</evidence>
<comment type="subcellular location">
    <subcellularLocation>
        <location evidence="1">Membrane</location>
    </subcellularLocation>
</comment>
<organism evidence="13 15">
    <name type="scientific">Roseovarius indicus</name>
    <dbReference type="NCBI Taxonomy" id="540747"/>
    <lineage>
        <taxon>Bacteria</taxon>
        <taxon>Pseudomonadati</taxon>
        <taxon>Pseudomonadota</taxon>
        <taxon>Alphaproteobacteria</taxon>
        <taxon>Rhodobacterales</taxon>
        <taxon>Roseobacteraceae</taxon>
        <taxon>Roseovarius</taxon>
    </lineage>
</organism>
<evidence type="ECO:0000256" key="9">
    <source>
        <dbReference type="PROSITE-ProRule" id="PRU01161"/>
    </source>
</evidence>
<dbReference type="InterPro" id="IPR014710">
    <property type="entry name" value="RmlC-like_jellyroll"/>
</dbReference>